<keyword evidence="3" id="KW-1185">Reference proteome</keyword>
<evidence type="ECO:0000256" key="1">
    <source>
        <dbReference type="SAM" id="MobiDB-lite"/>
    </source>
</evidence>
<accession>A0A2A6CFY6</accession>
<evidence type="ECO:0000313" key="2">
    <source>
        <dbReference type="EnsemblMetazoa" id="PPA39187.1"/>
    </source>
</evidence>
<dbReference type="PROSITE" id="PS00018">
    <property type="entry name" value="EF_HAND_1"/>
    <property type="match status" value="1"/>
</dbReference>
<dbReference type="EnsemblMetazoa" id="PPA39187.1">
    <property type="protein sequence ID" value="PPA39187.1"/>
    <property type="gene ID" value="WBGene00277556"/>
</dbReference>
<feature type="region of interest" description="Disordered" evidence="1">
    <location>
        <begin position="1"/>
        <end position="25"/>
    </location>
</feature>
<reference evidence="2" key="2">
    <citation type="submission" date="2022-06" db="UniProtKB">
        <authorList>
            <consortium name="EnsemblMetazoa"/>
        </authorList>
    </citation>
    <scope>IDENTIFICATION</scope>
    <source>
        <strain evidence="2">PS312</strain>
    </source>
</reference>
<feature type="compositionally biased region" description="Basic residues" evidence="1">
    <location>
        <begin position="115"/>
        <end position="124"/>
    </location>
</feature>
<dbReference type="AlphaFoldDB" id="A0A2A6CFY6"/>
<feature type="region of interest" description="Disordered" evidence="1">
    <location>
        <begin position="87"/>
        <end position="124"/>
    </location>
</feature>
<feature type="compositionally biased region" description="Gly residues" evidence="1">
    <location>
        <begin position="14"/>
        <end position="25"/>
    </location>
</feature>
<name>A0A2A6CFY6_PRIPA</name>
<feature type="compositionally biased region" description="Basic and acidic residues" evidence="1">
    <location>
        <begin position="87"/>
        <end position="114"/>
    </location>
</feature>
<reference evidence="3" key="1">
    <citation type="journal article" date="2008" name="Nat. Genet.">
        <title>The Pristionchus pacificus genome provides a unique perspective on nematode lifestyle and parasitism.</title>
        <authorList>
            <person name="Dieterich C."/>
            <person name="Clifton S.W."/>
            <person name="Schuster L.N."/>
            <person name="Chinwalla A."/>
            <person name="Delehaunty K."/>
            <person name="Dinkelacker I."/>
            <person name="Fulton L."/>
            <person name="Fulton R."/>
            <person name="Godfrey J."/>
            <person name="Minx P."/>
            <person name="Mitreva M."/>
            <person name="Roeseler W."/>
            <person name="Tian H."/>
            <person name="Witte H."/>
            <person name="Yang S.P."/>
            <person name="Wilson R.K."/>
            <person name="Sommer R.J."/>
        </authorList>
    </citation>
    <scope>NUCLEOTIDE SEQUENCE [LARGE SCALE GENOMIC DNA]</scope>
    <source>
        <strain evidence="3">PS312</strain>
    </source>
</reference>
<sequence>MSEEQRSHGRGRGGRGCWGPPGGGQFERMREAMIDNRDSFDRNLSKLSPEAQKYAIQIREIVEDRSKNGEMCRDEIRAIKQGVSQDIRDELDDHKHRIMREFRRERGDGEEGGRRSRSRPRRND</sequence>
<evidence type="ECO:0000313" key="3">
    <source>
        <dbReference type="Proteomes" id="UP000005239"/>
    </source>
</evidence>
<proteinExistence type="predicted"/>
<organism evidence="2 3">
    <name type="scientific">Pristionchus pacificus</name>
    <name type="common">Parasitic nematode worm</name>
    <dbReference type="NCBI Taxonomy" id="54126"/>
    <lineage>
        <taxon>Eukaryota</taxon>
        <taxon>Metazoa</taxon>
        <taxon>Ecdysozoa</taxon>
        <taxon>Nematoda</taxon>
        <taxon>Chromadorea</taxon>
        <taxon>Rhabditida</taxon>
        <taxon>Rhabditina</taxon>
        <taxon>Diplogasteromorpha</taxon>
        <taxon>Diplogasteroidea</taxon>
        <taxon>Neodiplogasteridae</taxon>
        <taxon>Pristionchus</taxon>
    </lineage>
</organism>
<dbReference type="Proteomes" id="UP000005239">
    <property type="component" value="Unassembled WGS sequence"/>
</dbReference>
<accession>A0A8R1YY23</accession>
<dbReference type="InterPro" id="IPR018247">
    <property type="entry name" value="EF_Hand_1_Ca_BS"/>
</dbReference>
<gene>
    <name evidence="2" type="primary">WBGene00277556</name>
</gene>
<protein>
    <submittedName>
        <fullName evidence="2">Uncharacterized protein</fullName>
    </submittedName>
</protein>